<accession>A0A7V0MZQ4</accession>
<dbReference type="InterPro" id="IPR013655">
    <property type="entry name" value="PAS_fold_3"/>
</dbReference>
<evidence type="ECO:0000313" key="4">
    <source>
        <dbReference type="EMBL" id="HDN85029.1"/>
    </source>
</evidence>
<dbReference type="InterPro" id="IPR052155">
    <property type="entry name" value="Biofilm_reg_signaling"/>
</dbReference>
<dbReference type="SMART" id="SM00267">
    <property type="entry name" value="GGDEF"/>
    <property type="match status" value="1"/>
</dbReference>
<dbReference type="FunFam" id="3.30.70.270:FF:000001">
    <property type="entry name" value="Diguanylate cyclase domain protein"/>
    <property type="match status" value="1"/>
</dbReference>
<dbReference type="SUPFAM" id="SSF55785">
    <property type="entry name" value="PYP-like sensor domain (PAS domain)"/>
    <property type="match status" value="2"/>
</dbReference>
<dbReference type="PROSITE" id="PS50112">
    <property type="entry name" value="PAS"/>
    <property type="match status" value="2"/>
</dbReference>
<dbReference type="SUPFAM" id="SSF55781">
    <property type="entry name" value="GAF domain-like"/>
    <property type="match status" value="1"/>
</dbReference>
<dbReference type="NCBIfam" id="TIGR00229">
    <property type="entry name" value="sensory_box"/>
    <property type="match status" value="2"/>
</dbReference>
<evidence type="ECO:0000259" key="2">
    <source>
        <dbReference type="PROSITE" id="PS50113"/>
    </source>
</evidence>
<dbReference type="CDD" id="cd01949">
    <property type="entry name" value="GGDEF"/>
    <property type="match status" value="1"/>
</dbReference>
<dbReference type="PROSITE" id="PS50887">
    <property type="entry name" value="GGDEF"/>
    <property type="match status" value="1"/>
</dbReference>
<dbReference type="InterPro" id="IPR003018">
    <property type="entry name" value="GAF"/>
</dbReference>
<dbReference type="InterPro" id="IPR000700">
    <property type="entry name" value="PAS-assoc_C"/>
</dbReference>
<dbReference type="InterPro" id="IPR029787">
    <property type="entry name" value="Nucleotide_cyclase"/>
</dbReference>
<comment type="caution">
    <text evidence="4">The sequence shown here is derived from an EMBL/GenBank/DDBJ whole genome shotgun (WGS) entry which is preliminary data.</text>
</comment>
<dbReference type="Gene3D" id="3.30.450.20">
    <property type="entry name" value="PAS domain"/>
    <property type="match status" value="2"/>
</dbReference>
<dbReference type="SUPFAM" id="SSF55073">
    <property type="entry name" value="Nucleotide cyclase"/>
    <property type="match status" value="1"/>
</dbReference>
<dbReference type="PANTHER" id="PTHR44757:SF2">
    <property type="entry name" value="BIOFILM ARCHITECTURE MAINTENANCE PROTEIN MBAA"/>
    <property type="match status" value="1"/>
</dbReference>
<dbReference type="CDD" id="cd00130">
    <property type="entry name" value="PAS"/>
    <property type="match status" value="2"/>
</dbReference>
<organism evidence="4">
    <name type="scientific">Aerophobetes bacterium</name>
    <dbReference type="NCBI Taxonomy" id="2030807"/>
    <lineage>
        <taxon>Bacteria</taxon>
        <taxon>Candidatus Aerophobota</taxon>
    </lineage>
</organism>
<dbReference type="Pfam" id="PF08447">
    <property type="entry name" value="PAS_3"/>
    <property type="match status" value="1"/>
</dbReference>
<evidence type="ECO:0000259" key="1">
    <source>
        <dbReference type="PROSITE" id="PS50112"/>
    </source>
</evidence>
<feature type="domain" description="PAS" evidence="1">
    <location>
        <begin position="1"/>
        <end position="40"/>
    </location>
</feature>
<dbReference type="InterPro" id="IPR035965">
    <property type="entry name" value="PAS-like_dom_sf"/>
</dbReference>
<reference evidence="4" key="1">
    <citation type="journal article" date="2020" name="mSystems">
        <title>Genome- and Community-Level Interaction Insights into Carbon Utilization and Element Cycling Functions of Hydrothermarchaeota in Hydrothermal Sediment.</title>
        <authorList>
            <person name="Zhou Z."/>
            <person name="Liu Y."/>
            <person name="Xu W."/>
            <person name="Pan J."/>
            <person name="Luo Z.H."/>
            <person name="Li M."/>
        </authorList>
    </citation>
    <scope>NUCLEOTIDE SEQUENCE [LARGE SCALE GENOMIC DNA]</scope>
    <source>
        <strain evidence="4">HyVt-219</strain>
    </source>
</reference>
<dbReference type="Proteomes" id="UP000885660">
    <property type="component" value="Unassembled WGS sequence"/>
</dbReference>
<gene>
    <name evidence="4" type="ORF">ENG47_04665</name>
</gene>
<dbReference type="Gene3D" id="3.30.70.270">
    <property type="match status" value="1"/>
</dbReference>
<dbReference type="PROSITE" id="PS50113">
    <property type="entry name" value="PAC"/>
    <property type="match status" value="2"/>
</dbReference>
<feature type="domain" description="PAS" evidence="1">
    <location>
        <begin position="97"/>
        <end position="167"/>
    </location>
</feature>
<sequence length="546" mass="63073">MQDLSGYTEKELLSMNYLDLIHPDYRKKVEEMTNMALKGDTSGIPSRTEFKAIRKDGRQIWIENLPTLVRYKGKNAIIGIIRDITEQKEVGEELIRSLEKYKTLVETIQEGFAVVDFDEKIIFANKAACKISGYSKDELVGMNLKQLVPEEDFKRILEEIENRKRGKTSEYEVKIRRKDGKIIDLALLATPWRNKNGKIVGTIGLFQDITERKQTEQKIKKLFIMYRELGKAVSESKNLKELSIKILTALNNIINYDLANLLVYRPDDNSLVISGQIGYPKDLLKKTIKKQKVKEGSVGVASFCAIKKEPLYIENMKRHQLTKYALDLCEKYNLSKIYSVPLISKNKLEGVLQIVVRSGKDISPQDRELINSLSEEIAAGIAKIRLEEELRELTRKDYLTDLYNYRYLQEKLKEQKMRSERYKEVYSVVYLDIDNFKCCNDTYGHPEGDKILQIIGKILKKNLRKTDSAYRYGGDEFVILLPHTPKSQAKNVAERISQEIYLKLYKKYKITVSIGITDSKNNEDVIGVADKAMYEAKRENKKIKVV</sequence>
<name>A0A7V0MZQ4_UNCAE</name>
<evidence type="ECO:0000259" key="3">
    <source>
        <dbReference type="PROSITE" id="PS50887"/>
    </source>
</evidence>
<dbReference type="InterPro" id="IPR001610">
    <property type="entry name" value="PAC"/>
</dbReference>
<dbReference type="SMART" id="SM00086">
    <property type="entry name" value="PAC"/>
    <property type="match status" value="2"/>
</dbReference>
<dbReference type="SMART" id="SM00065">
    <property type="entry name" value="GAF"/>
    <property type="match status" value="1"/>
</dbReference>
<feature type="domain" description="PAC" evidence="2">
    <location>
        <begin position="46"/>
        <end position="96"/>
    </location>
</feature>
<dbReference type="PANTHER" id="PTHR44757">
    <property type="entry name" value="DIGUANYLATE CYCLASE DGCP"/>
    <property type="match status" value="1"/>
</dbReference>
<dbReference type="InterPro" id="IPR029016">
    <property type="entry name" value="GAF-like_dom_sf"/>
</dbReference>
<dbReference type="Pfam" id="PF00990">
    <property type="entry name" value="GGDEF"/>
    <property type="match status" value="1"/>
</dbReference>
<dbReference type="AlphaFoldDB" id="A0A7V0MZQ4"/>
<dbReference type="EMBL" id="DRBC01000280">
    <property type="protein sequence ID" value="HDN85029.1"/>
    <property type="molecule type" value="Genomic_DNA"/>
</dbReference>
<feature type="domain" description="PAC" evidence="2">
    <location>
        <begin position="169"/>
        <end position="221"/>
    </location>
</feature>
<proteinExistence type="predicted"/>
<feature type="domain" description="GGDEF" evidence="3">
    <location>
        <begin position="424"/>
        <end position="546"/>
    </location>
</feature>
<dbReference type="Pfam" id="PF13426">
    <property type="entry name" value="PAS_9"/>
    <property type="match status" value="1"/>
</dbReference>
<dbReference type="Gene3D" id="3.30.450.40">
    <property type="match status" value="1"/>
</dbReference>
<dbReference type="NCBIfam" id="TIGR00254">
    <property type="entry name" value="GGDEF"/>
    <property type="match status" value="1"/>
</dbReference>
<dbReference type="InterPro" id="IPR000160">
    <property type="entry name" value="GGDEF_dom"/>
</dbReference>
<protein>
    <submittedName>
        <fullName evidence="4">PAS domain S-box protein</fullName>
    </submittedName>
</protein>
<dbReference type="InterPro" id="IPR000014">
    <property type="entry name" value="PAS"/>
</dbReference>
<dbReference type="SMART" id="SM00091">
    <property type="entry name" value="PAS"/>
    <property type="match status" value="1"/>
</dbReference>
<dbReference type="InterPro" id="IPR043128">
    <property type="entry name" value="Rev_trsase/Diguanyl_cyclase"/>
</dbReference>